<evidence type="ECO:0000313" key="5">
    <source>
        <dbReference type="EMBL" id="MBO0663697.1"/>
    </source>
</evidence>
<evidence type="ECO:0000256" key="2">
    <source>
        <dbReference type="ARBA" id="ARBA00022676"/>
    </source>
</evidence>
<comment type="caution">
    <text evidence="5">The sequence shown here is derived from an EMBL/GenBank/DDBJ whole genome shotgun (WGS) entry which is preliminary data.</text>
</comment>
<evidence type="ECO:0000313" key="6">
    <source>
        <dbReference type="Proteomes" id="UP000664122"/>
    </source>
</evidence>
<dbReference type="GO" id="GO:0016757">
    <property type="term" value="F:glycosyltransferase activity"/>
    <property type="evidence" value="ECO:0007669"/>
    <property type="project" value="UniProtKB-KW"/>
</dbReference>
<protein>
    <submittedName>
        <fullName evidence="5">Glycosyltransferase family 4 protein</fullName>
    </submittedName>
</protein>
<keyword evidence="3" id="KW-0808">Transferase</keyword>
<gene>
    <name evidence="5" type="ORF">J1C48_13995</name>
</gene>
<dbReference type="CDD" id="cd03801">
    <property type="entry name" value="GT4_PimA-like"/>
    <property type="match status" value="1"/>
</dbReference>
<evidence type="ECO:0000256" key="3">
    <source>
        <dbReference type="ARBA" id="ARBA00022679"/>
    </source>
</evidence>
<accession>A0A939JX51</accession>
<keyword evidence="2" id="KW-0328">Glycosyltransferase</keyword>
<dbReference type="Gene3D" id="3.40.50.2000">
    <property type="entry name" value="Glycogen Phosphorylase B"/>
    <property type="match status" value="2"/>
</dbReference>
<sequence>MRISFYAPMKAPDDPVPSGDRQVARHLIAALQKAGHTVSIASRFRSYDRGDPQRQERLAAIGSRLARRLARRWDKPVARPDLWFTYHLYHKAPDHLGPVVSAALGIPYVVAEVSVAGKQRGGPFDRGYRASVDALRRADLVFNLNADDAAGIAPHLRPGVPMAGLSPFTDVAPLAAARAERDKVRDHLAGRFGLDPAVPWLVTAAMMRADQKLASYRLLAEALSQLGGEQFALLVAGTGPAEAEVRQAFAKAGVSAVFLGLVPDSGMPAILAASDLYVWPAIKEAFGMALVEAGAAGLPVVAGKSCGVAGVVEDGITGLLVPQNEALAFATGVRALLDLRRRAAYSDAARRQAQAHHSVEAAASRLDAALREVSGRFASGETCNAIVSQV</sequence>
<name>A0A939JX51_9HYPH</name>
<evidence type="ECO:0000259" key="4">
    <source>
        <dbReference type="Pfam" id="PF00534"/>
    </source>
</evidence>
<keyword evidence="6" id="KW-1185">Reference proteome</keyword>
<reference evidence="5" key="1">
    <citation type="submission" date="2021-03" db="EMBL/GenBank/DDBJ databases">
        <title>Whole genome sequence of Jiella sp. CQZ9-1.</title>
        <authorList>
            <person name="Tuo L."/>
        </authorList>
    </citation>
    <scope>NUCLEOTIDE SEQUENCE</scope>
    <source>
        <strain evidence="5">CQZ9-1</strain>
    </source>
</reference>
<dbReference type="AlphaFoldDB" id="A0A939JX51"/>
<dbReference type="RefSeq" id="WP_207258585.1">
    <property type="nucleotide sequence ID" value="NZ_JAFMPP010000012.1"/>
</dbReference>
<comment type="similarity">
    <text evidence="1">Belongs to the glycosyltransferase group 1 family. Glycosyltransferase 4 subfamily.</text>
</comment>
<feature type="domain" description="Glycosyl transferase family 1" evidence="4">
    <location>
        <begin position="216"/>
        <end position="351"/>
    </location>
</feature>
<dbReference type="PANTHER" id="PTHR12526:SF640">
    <property type="entry name" value="COLANIC ACID BIOSYNTHESIS GLYCOSYLTRANSFERASE WCAL-RELATED"/>
    <property type="match status" value="1"/>
</dbReference>
<proteinExistence type="inferred from homology"/>
<dbReference type="Proteomes" id="UP000664122">
    <property type="component" value="Unassembled WGS sequence"/>
</dbReference>
<evidence type="ECO:0000256" key="1">
    <source>
        <dbReference type="ARBA" id="ARBA00009481"/>
    </source>
</evidence>
<dbReference type="Pfam" id="PF00534">
    <property type="entry name" value="Glycos_transf_1"/>
    <property type="match status" value="1"/>
</dbReference>
<dbReference type="EMBL" id="JAFMPP010000012">
    <property type="protein sequence ID" value="MBO0663697.1"/>
    <property type="molecule type" value="Genomic_DNA"/>
</dbReference>
<organism evidence="5 6">
    <name type="scientific">Jiella flava</name>
    <dbReference type="NCBI Taxonomy" id="2816857"/>
    <lineage>
        <taxon>Bacteria</taxon>
        <taxon>Pseudomonadati</taxon>
        <taxon>Pseudomonadota</taxon>
        <taxon>Alphaproteobacteria</taxon>
        <taxon>Hyphomicrobiales</taxon>
        <taxon>Aurantimonadaceae</taxon>
        <taxon>Jiella</taxon>
    </lineage>
</organism>
<dbReference type="InterPro" id="IPR001296">
    <property type="entry name" value="Glyco_trans_1"/>
</dbReference>
<dbReference type="PANTHER" id="PTHR12526">
    <property type="entry name" value="GLYCOSYLTRANSFERASE"/>
    <property type="match status" value="1"/>
</dbReference>
<dbReference type="SUPFAM" id="SSF53756">
    <property type="entry name" value="UDP-Glycosyltransferase/glycogen phosphorylase"/>
    <property type="match status" value="1"/>
</dbReference>